<evidence type="ECO:0000256" key="10">
    <source>
        <dbReference type="SAM" id="MobiDB-lite"/>
    </source>
</evidence>
<keyword evidence="6" id="KW-0238">DNA-binding</keyword>
<keyword evidence="2" id="KW-0479">Metal-binding</keyword>
<keyword evidence="3" id="KW-0863">Zinc-finger</keyword>
<dbReference type="InterPro" id="IPR006456">
    <property type="entry name" value="ZF_HD_homeobox_Cys/His_dimer"/>
</dbReference>
<feature type="region of interest" description="Disordered" evidence="10">
    <location>
        <begin position="207"/>
        <end position="244"/>
    </location>
</feature>
<keyword evidence="4" id="KW-0862">Zinc</keyword>
<feature type="domain" description="ZF-HD dimerization-type" evidence="11">
    <location>
        <begin position="35"/>
        <end position="84"/>
    </location>
</feature>
<evidence type="ECO:0000313" key="12">
    <source>
        <dbReference type="EMBL" id="WKA00405.1"/>
    </source>
</evidence>
<dbReference type="InterPro" id="IPR001356">
    <property type="entry name" value="HD"/>
</dbReference>
<gene>
    <name evidence="12" type="ORF">VitviT2T_018760</name>
</gene>
<dbReference type="PANTHER" id="PTHR31948">
    <property type="entry name" value="ZINC-FINGER HOMEODOMAIN PROTEIN 2"/>
    <property type="match status" value="1"/>
</dbReference>
<feature type="compositionally biased region" description="Pro residues" evidence="10">
    <location>
        <begin position="219"/>
        <end position="244"/>
    </location>
</feature>
<protein>
    <recommendedName>
        <fullName evidence="11">ZF-HD dimerization-type domain-containing protein</fullName>
    </recommendedName>
</protein>
<feature type="compositionally biased region" description="Low complexity" evidence="10">
    <location>
        <begin position="209"/>
        <end position="218"/>
    </location>
</feature>
<sequence>MARGRVKSNNGVGELGAEGVLHQIKHESLVEIVRYKECMHNHAASMGYYTIDGCCEFVKGGEDGTPESLLCAACECHRSFHRKEVLFHDGTTEVWYLPRPVTIVAAPIPLPQNIFLYNLRAPPLNQHQNEVPSEILREGETKVEMEGTKKPRTKLTKEQKERMSAFAERLGWKSHRHNDEEIRKFCSDIGISRRVFKVWLNNNRYGKGAALPAPSSSASPPPPPQQPSSPPPSMPPLPPTFCSS</sequence>
<keyword evidence="5" id="KW-0805">Transcription regulation</keyword>
<dbReference type="Gene3D" id="1.10.10.60">
    <property type="entry name" value="Homeodomain-like"/>
    <property type="match status" value="1"/>
</dbReference>
<dbReference type="PANTHER" id="PTHR31948:SF169">
    <property type="entry name" value="MINI ZINC FINGER PROTEIN 2"/>
    <property type="match status" value="1"/>
</dbReference>
<keyword evidence="7" id="KW-0371">Homeobox</keyword>
<evidence type="ECO:0000256" key="9">
    <source>
        <dbReference type="ARBA" id="ARBA00023242"/>
    </source>
</evidence>
<evidence type="ECO:0000256" key="6">
    <source>
        <dbReference type="ARBA" id="ARBA00023125"/>
    </source>
</evidence>
<reference evidence="12 13" key="1">
    <citation type="journal article" date="2023" name="Hortic Res">
        <title>The complete reference genome for grapevine (Vitis vinifera L.) genetics and breeding.</title>
        <authorList>
            <person name="Shi X."/>
            <person name="Cao S."/>
            <person name="Wang X."/>
            <person name="Huang S."/>
            <person name="Wang Y."/>
            <person name="Liu Z."/>
            <person name="Liu W."/>
            <person name="Leng X."/>
            <person name="Peng Y."/>
            <person name="Wang N."/>
            <person name="Wang Y."/>
            <person name="Ma Z."/>
            <person name="Xu X."/>
            <person name="Zhang F."/>
            <person name="Xue H."/>
            <person name="Zhong H."/>
            <person name="Wang Y."/>
            <person name="Zhang K."/>
            <person name="Velt A."/>
            <person name="Avia K."/>
            <person name="Holtgrawe D."/>
            <person name="Grimplet J."/>
            <person name="Matus J.T."/>
            <person name="Ware D."/>
            <person name="Wu X."/>
            <person name="Wang H."/>
            <person name="Liu C."/>
            <person name="Fang Y."/>
            <person name="Rustenholz C."/>
            <person name="Cheng Z."/>
            <person name="Xiao H."/>
            <person name="Zhou Y."/>
        </authorList>
    </citation>
    <scope>NUCLEOTIDE SEQUENCE [LARGE SCALE GENOMIC DNA]</scope>
    <source>
        <strain evidence="13">cv. Pinot noir / PN40024</strain>
        <tissue evidence="12">Leaf</tissue>
    </source>
</reference>
<evidence type="ECO:0000313" key="13">
    <source>
        <dbReference type="Proteomes" id="UP001227230"/>
    </source>
</evidence>
<evidence type="ECO:0000256" key="3">
    <source>
        <dbReference type="ARBA" id="ARBA00022771"/>
    </source>
</evidence>
<dbReference type="Proteomes" id="UP001227230">
    <property type="component" value="Chromosome 12"/>
</dbReference>
<dbReference type="Pfam" id="PF04770">
    <property type="entry name" value="ZF-HD_dimer"/>
    <property type="match status" value="1"/>
</dbReference>
<evidence type="ECO:0000256" key="8">
    <source>
        <dbReference type="ARBA" id="ARBA00023163"/>
    </source>
</evidence>
<evidence type="ECO:0000256" key="2">
    <source>
        <dbReference type="ARBA" id="ARBA00022723"/>
    </source>
</evidence>
<dbReference type="NCBIfam" id="TIGR01565">
    <property type="entry name" value="homeo_ZF_HD"/>
    <property type="match status" value="1"/>
</dbReference>
<organism evidence="12 13">
    <name type="scientific">Vitis vinifera</name>
    <name type="common">Grape</name>
    <dbReference type="NCBI Taxonomy" id="29760"/>
    <lineage>
        <taxon>Eukaryota</taxon>
        <taxon>Viridiplantae</taxon>
        <taxon>Streptophyta</taxon>
        <taxon>Embryophyta</taxon>
        <taxon>Tracheophyta</taxon>
        <taxon>Spermatophyta</taxon>
        <taxon>Magnoliopsida</taxon>
        <taxon>eudicotyledons</taxon>
        <taxon>Gunneridae</taxon>
        <taxon>Pentapetalae</taxon>
        <taxon>rosids</taxon>
        <taxon>Vitales</taxon>
        <taxon>Vitaceae</taxon>
        <taxon>Viteae</taxon>
        <taxon>Vitis</taxon>
    </lineage>
</organism>
<dbReference type="InterPro" id="IPR006455">
    <property type="entry name" value="Homeodomain_ZF_HD"/>
</dbReference>
<name>A0ABY9D0Z2_VITVI</name>
<keyword evidence="8" id="KW-0804">Transcription</keyword>
<accession>A0ABY9D0Z2</accession>
<dbReference type="EMBL" id="CP126659">
    <property type="protein sequence ID" value="WKA00405.1"/>
    <property type="molecule type" value="Genomic_DNA"/>
</dbReference>
<evidence type="ECO:0000259" key="11">
    <source>
        <dbReference type="PROSITE" id="PS51523"/>
    </source>
</evidence>
<evidence type="ECO:0000256" key="4">
    <source>
        <dbReference type="ARBA" id="ARBA00022833"/>
    </source>
</evidence>
<dbReference type="PROSITE" id="PS51523">
    <property type="entry name" value="ZF_HD_DIMER"/>
    <property type="match status" value="1"/>
</dbReference>
<evidence type="ECO:0000256" key="5">
    <source>
        <dbReference type="ARBA" id="ARBA00023015"/>
    </source>
</evidence>
<dbReference type="CDD" id="cd00086">
    <property type="entry name" value="homeodomain"/>
    <property type="match status" value="1"/>
</dbReference>
<dbReference type="SUPFAM" id="SSF46689">
    <property type="entry name" value="Homeodomain-like"/>
    <property type="match status" value="1"/>
</dbReference>
<evidence type="ECO:0000256" key="7">
    <source>
        <dbReference type="ARBA" id="ARBA00023155"/>
    </source>
</evidence>
<dbReference type="InterPro" id="IPR009057">
    <property type="entry name" value="Homeodomain-like_sf"/>
</dbReference>
<comment type="subcellular location">
    <subcellularLocation>
        <location evidence="1">Nucleus</location>
    </subcellularLocation>
</comment>
<dbReference type="NCBIfam" id="TIGR01566">
    <property type="entry name" value="ZF_HD_prot_N"/>
    <property type="match status" value="1"/>
</dbReference>
<evidence type="ECO:0000256" key="1">
    <source>
        <dbReference type="ARBA" id="ARBA00004123"/>
    </source>
</evidence>
<keyword evidence="9" id="KW-0539">Nucleus</keyword>
<keyword evidence="13" id="KW-1185">Reference proteome</keyword>
<proteinExistence type="predicted"/>